<reference evidence="2 3" key="1">
    <citation type="submission" date="2021-02" db="EMBL/GenBank/DDBJ databases">
        <title>FDA dAtabase for Regulatory Grade micrObial Sequences (FDA-ARGOS): Supporting development and validation of Infectious Disease Dx tests.</title>
        <authorList>
            <person name="Carlson P."/>
            <person name="Fischbach M."/>
            <person name="Hastie J."/>
            <person name="Bilen M."/>
            <person name="Cheng A."/>
            <person name="Tallon L."/>
            <person name="Sadzewicz L."/>
            <person name="Zhao X."/>
            <person name="Boylan J."/>
            <person name="Ott S."/>
            <person name="Bowen H."/>
            <person name="Vavikolanu K."/>
            <person name="Mehta A."/>
            <person name="Aluvathingal J."/>
            <person name="Nadendla S."/>
            <person name="Yan Y."/>
            <person name="Sichtig H."/>
        </authorList>
    </citation>
    <scope>NUCLEOTIDE SEQUENCE [LARGE SCALE GENOMIC DNA]</scope>
    <source>
        <strain evidence="2 3">FDAARGOS_1229</strain>
    </source>
</reference>
<gene>
    <name evidence="2" type="ORF">I6J59_04475</name>
</gene>
<sequence length="140" mass="15411">MKQLMILFLAIFALAACEKPTVGFLDVKNAAFTPDTLEIRTVLDPKKDANREKNQAPWVSGAIQSVLGTDPKVYEFVRVTSTAGEEAASLFASELKVYGNSRMEVPLQPAAPKGSYRITLKVRNEGYSALLPDIFTFIIK</sequence>
<dbReference type="Proteomes" id="UP000654720">
    <property type="component" value="Chromosome"/>
</dbReference>
<dbReference type="PROSITE" id="PS51257">
    <property type="entry name" value="PROKAR_LIPOPROTEIN"/>
    <property type="match status" value="1"/>
</dbReference>
<dbReference type="RefSeq" id="WP_034501999.1">
    <property type="nucleotide sequence ID" value="NZ_CAJKXH010000003.1"/>
</dbReference>
<evidence type="ECO:0000313" key="2">
    <source>
        <dbReference type="EMBL" id="QRO50892.1"/>
    </source>
</evidence>
<keyword evidence="1" id="KW-0732">Signal</keyword>
<feature type="signal peptide" evidence="1">
    <location>
        <begin position="1"/>
        <end position="15"/>
    </location>
</feature>
<protein>
    <recommendedName>
        <fullName evidence="4">DUF4625 domain-containing protein</fullName>
    </recommendedName>
</protein>
<dbReference type="GeneID" id="93096266"/>
<feature type="chain" id="PRO_5046877473" description="DUF4625 domain-containing protein" evidence="1">
    <location>
        <begin position="16"/>
        <end position="140"/>
    </location>
</feature>
<evidence type="ECO:0000313" key="3">
    <source>
        <dbReference type="Proteomes" id="UP000654720"/>
    </source>
</evidence>
<evidence type="ECO:0008006" key="4">
    <source>
        <dbReference type="Google" id="ProtNLM"/>
    </source>
</evidence>
<proteinExistence type="predicted"/>
<accession>A0ABX7H992</accession>
<name>A0ABX7H992_9BACT</name>
<evidence type="ECO:0000256" key="1">
    <source>
        <dbReference type="SAM" id="SignalP"/>
    </source>
</evidence>
<dbReference type="EMBL" id="CP069450">
    <property type="protein sequence ID" value="QRO50892.1"/>
    <property type="molecule type" value="Genomic_DNA"/>
</dbReference>
<organism evidence="2 3">
    <name type="scientific">Butyricimonas virosa</name>
    <dbReference type="NCBI Taxonomy" id="544645"/>
    <lineage>
        <taxon>Bacteria</taxon>
        <taxon>Pseudomonadati</taxon>
        <taxon>Bacteroidota</taxon>
        <taxon>Bacteroidia</taxon>
        <taxon>Bacteroidales</taxon>
        <taxon>Odoribacteraceae</taxon>
        <taxon>Butyricimonas</taxon>
    </lineage>
</organism>
<keyword evidence="3" id="KW-1185">Reference proteome</keyword>